<dbReference type="EMBL" id="CP096983">
    <property type="protein sequence ID" value="URZ12410.1"/>
    <property type="molecule type" value="Genomic_DNA"/>
</dbReference>
<protein>
    <submittedName>
        <fullName evidence="1">Uncharacterized protein</fullName>
    </submittedName>
</protein>
<gene>
    <name evidence="1" type="ORF">CROST_031320</name>
</gene>
<name>A0A1S8M954_9CLOT</name>
<dbReference type="KEGG" id="crw:CROST_031320"/>
<sequence>MRKKIIFIGIVFITIIAVTIIGKKQKIEPESKNFTLKIVSPKETKKILEKRKRQDLENYKPTTAIDIARFKAYEKVTYEDGEIKNWKNSEVTEEKFNRDKPVTIFYNKEGLSNREVYVVKFQSHLGSTEFPVIFYVDKNSYEILGKGEKGNFYD</sequence>
<dbReference type="RefSeq" id="WP_077833821.1">
    <property type="nucleotide sequence ID" value="NZ_CP096983.1"/>
</dbReference>
<proteinExistence type="predicted"/>
<dbReference type="AlphaFoldDB" id="A0A1S8M954"/>
<dbReference type="STRING" id="84029.CROST_09820"/>
<dbReference type="Proteomes" id="UP000190951">
    <property type="component" value="Chromosome"/>
</dbReference>
<organism evidence="1 2">
    <name type="scientific">Clostridium felsineum</name>
    <dbReference type="NCBI Taxonomy" id="36839"/>
    <lineage>
        <taxon>Bacteria</taxon>
        <taxon>Bacillati</taxon>
        <taxon>Bacillota</taxon>
        <taxon>Clostridia</taxon>
        <taxon>Eubacteriales</taxon>
        <taxon>Clostridiaceae</taxon>
        <taxon>Clostridium</taxon>
    </lineage>
</organism>
<evidence type="ECO:0000313" key="2">
    <source>
        <dbReference type="Proteomes" id="UP000190951"/>
    </source>
</evidence>
<evidence type="ECO:0000313" key="1">
    <source>
        <dbReference type="EMBL" id="URZ12410.1"/>
    </source>
</evidence>
<accession>A0A1S8M954</accession>
<keyword evidence="2" id="KW-1185">Reference proteome</keyword>
<reference evidence="1 2" key="1">
    <citation type="submission" date="2022-04" db="EMBL/GenBank/DDBJ databases">
        <title>Genome sequence of C. roseum typestrain.</title>
        <authorList>
            <person name="Poehlein A."/>
            <person name="Schoch T."/>
            <person name="Duerre P."/>
            <person name="Daniel R."/>
        </authorList>
    </citation>
    <scope>NUCLEOTIDE SEQUENCE [LARGE SCALE GENOMIC DNA]</scope>
    <source>
        <strain evidence="1 2">DSM 7320</strain>
    </source>
</reference>